<dbReference type="InterPro" id="IPR002052">
    <property type="entry name" value="DNA_methylase_N6_adenine_CS"/>
</dbReference>
<dbReference type="SUPFAM" id="SSF53335">
    <property type="entry name" value="S-adenosyl-L-methionine-dependent methyltransferases"/>
    <property type="match status" value="1"/>
</dbReference>
<evidence type="ECO:0000313" key="5">
    <source>
        <dbReference type="Proteomes" id="UP000494216"/>
    </source>
</evidence>
<comment type="caution">
    <text evidence="4">The sequence shown here is derived from an EMBL/GenBank/DDBJ whole genome shotgun (WGS) entry which is preliminary data.</text>
</comment>
<evidence type="ECO:0000313" key="4">
    <source>
        <dbReference type="EMBL" id="CAA9890785.1"/>
    </source>
</evidence>
<feature type="domain" description="DUF4942" evidence="3">
    <location>
        <begin position="271"/>
        <end position="468"/>
    </location>
</feature>
<gene>
    <name evidence="4" type="ORF">METHB2_290032</name>
</gene>
<dbReference type="EMBL" id="CADCXN010000057">
    <property type="protein sequence ID" value="CAA9890785.1"/>
    <property type="molecule type" value="Genomic_DNA"/>
</dbReference>
<dbReference type="RefSeq" id="WP_174625695.1">
    <property type="nucleotide sequence ID" value="NZ_CADCXN010000057.1"/>
</dbReference>
<dbReference type="GO" id="GO:0032259">
    <property type="term" value="P:methylation"/>
    <property type="evidence" value="ECO:0007669"/>
    <property type="project" value="UniProtKB-KW"/>
</dbReference>
<protein>
    <recommendedName>
        <fullName evidence="3">DUF4942 domain-containing protein</fullName>
    </recommendedName>
</protein>
<evidence type="ECO:0000256" key="2">
    <source>
        <dbReference type="ARBA" id="ARBA00022679"/>
    </source>
</evidence>
<dbReference type="InterPro" id="IPR029063">
    <property type="entry name" value="SAM-dependent_MTases_sf"/>
</dbReference>
<dbReference type="AlphaFoldDB" id="A0A8S0WP89"/>
<dbReference type="Pfam" id="PF13708">
    <property type="entry name" value="DUF4942"/>
    <property type="match status" value="1"/>
</dbReference>
<dbReference type="Proteomes" id="UP000494216">
    <property type="component" value="Unassembled WGS sequence"/>
</dbReference>
<accession>A0A8S0WP89</accession>
<reference evidence="4 5" key="1">
    <citation type="submission" date="2020-02" db="EMBL/GenBank/DDBJ databases">
        <authorList>
            <person name="Hogendoorn C."/>
        </authorList>
    </citation>
    <scope>NUCLEOTIDE SEQUENCE [LARGE SCALE GENOMIC DNA]</scope>
    <source>
        <strain evidence="4">METHB21</strain>
    </source>
</reference>
<dbReference type="InterPro" id="IPR031339">
    <property type="entry name" value="DUF4942"/>
</dbReference>
<evidence type="ECO:0000259" key="3">
    <source>
        <dbReference type="Pfam" id="PF13708"/>
    </source>
</evidence>
<keyword evidence="1" id="KW-0489">Methyltransferase</keyword>
<keyword evidence="2" id="KW-0808">Transferase</keyword>
<dbReference type="Gene3D" id="3.40.50.150">
    <property type="entry name" value="Vaccinia Virus protein VP39"/>
    <property type="match status" value="1"/>
</dbReference>
<proteinExistence type="predicted"/>
<dbReference type="CDD" id="cd02440">
    <property type="entry name" value="AdoMet_MTases"/>
    <property type="match status" value="1"/>
</dbReference>
<keyword evidence="5" id="KW-1185">Reference proteome</keyword>
<evidence type="ECO:0000256" key="1">
    <source>
        <dbReference type="ARBA" id="ARBA00022603"/>
    </source>
</evidence>
<sequence>MFQFYPTPLSLASKALAKFKSHKYLRILEPSAGRGDLLAPLLDTCNHRYSSFNTNKIDCIEIDLENQAVLRSKGVNVIDSDFLTFTGAGMYSHIILNPPFQNGDSHLIKAFDLLVDGELVAILNAETIRNPHTTKRKLICKWIEEHGSVEFLTEAFLDPDTKRKTPVEVALIWLQKKVDVKQSFVHGLEVERVAELDYTEKNGLALRQNTISNAVAVFNAGVRALKAAEIAREEADYYGRLLGRPLNELHKTTQDGEIVAIQERFNKGYDDLKQRAWTNVLHSTEFNKYLSHKAYQRLVTEFEQISKLSFTESNIRGFLIGLVNSQGDMNMQMLLDCFDEITKYRPDNRAYYKGWKSNEKHRELAYRVKMTRFIIPVRNSYGIGPSWDDLKRLQDFDKTFAMLDGKAQCNYGLHDLFQSMPDGLRRSDRMTTDYFDVRWYRQAGTVHFYPRDKKIIDRLNRMVGRHRQWLPNDENAATKAFWNHYEKAETITNAMLLPALRWGNHSDEQLEKAHTEIGGRLLDSIAHV</sequence>
<name>A0A8S0WP89_9GAMM</name>
<organism evidence="4 5">
    <name type="scientific">Candidatus Methylobacter favarea</name>
    <dbReference type="NCBI Taxonomy" id="2707345"/>
    <lineage>
        <taxon>Bacteria</taxon>
        <taxon>Pseudomonadati</taxon>
        <taxon>Pseudomonadota</taxon>
        <taxon>Gammaproteobacteria</taxon>
        <taxon>Methylococcales</taxon>
        <taxon>Methylococcaceae</taxon>
        <taxon>Methylobacter</taxon>
    </lineage>
</organism>
<dbReference type="GO" id="GO:0008168">
    <property type="term" value="F:methyltransferase activity"/>
    <property type="evidence" value="ECO:0007669"/>
    <property type="project" value="UniProtKB-KW"/>
</dbReference>
<dbReference type="GO" id="GO:0003676">
    <property type="term" value="F:nucleic acid binding"/>
    <property type="evidence" value="ECO:0007669"/>
    <property type="project" value="InterPro"/>
</dbReference>
<dbReference type="PROSITE" id="PS00092">
    <property type="entry name" value="N6_MTASE"/>
    <property type="match status" value="1"/>
</dbReference>